<dbReference type="PROSITE" id="PS51352">
    <property type="entry name" value="THIOREDOXIN_2"/>
    <property type="match status" value="1"/>
</dbReference>
<accession>F2KQ61</accession>
<dbReference type="InterPro" id="IPR011989">
    <property type="entry name" value="ARM-like"/>
</dbReference>
<dbReference type="GeneID" id="10394790"/>
<evidence type="ECO:0000313" key="4">
    <source>
        <dbReference type="EMBL" id="AEA47664.1"/>
    </source>
</evidence>
<dbReference type="PANTHER" id="PTHR37170:SF1">
    <property type="entry name" value="GLUTAREDOXIN-LIKE PROTEIN"/>
    <property type="match status" value="1"/>
</dbReference>
<feature type="domain" description="Thioredoxin" evidence="3">
    <location>
        <begin position="60"/>
        <end position="188"/>
    </location>
</feature>
<evidence type="ECO:0000313" key="5">
    <source>
        <dbReference type="Proteomes" id="UP000008136"/>
    </source>
</evidence>
<dbReference type="InterPro" id="IPR013766">
    <property type="entry name" value="Thioredoxin_domain"/>
</dbReference>
<dbReference type="PROSITE" id="PS51354">
    <property type="entry name" value="GLUTAREDOXIN_2"/>
    <property type="match status" value="1"/>
</dbReference>
<keyword evidence="5" id="KW-1185">Reference proteome</keyword>
<dbReference type="eggNOG" id="arCOG02967">
    <property type="taxonomic scope" value="Archaea"/>
</dbReference>
<dbReference type="Pfam" id="PF13646">
    <property type="entry name" value="HEAT_2"/>
    <property type="match status" value="1"/>
</dbReference>
<dbReference type="Pfam" id="PF13192">
    <property type="entry name" value="Thioredoxin_3"/>
    <property type="match status" value="1"/>
</dbReference>
<protein>
    <submittedName>
        <fullName evidence="4">Glutaredoxin</fullName>
    </submittedName>
</protein>
<sequence>MSGLDLGKVKKVLENVKGLENVVVYLVNPTPEMEEFAKLEEFGVKVEVQEDGGEPAIILQRDGISITYNAAPLQMEFEPFLRTLSRLAEMNSGLSDENVKKLEGCKAEVIVFVAPFCPHCAKVVEIANKMAIANPDIKVRIVDVSVLPDLGGKYGVTSAPTVIINGEIKLVGELSENELVEWVAKANKDYKLDYIVTLLREGRIDEVREMVERNPEDLDVLGDVLKQPEIMARVGAMVLLERLFREDPEKVRAVKEKIMKLLQSEDSTVLQDAAFILGKIGEKKDISALESLLKSEDSDVREAAKEAIEEIEGRN</sequence>
<evidence type="ECO:0000256" key="1">
    <source>
        <dbReference type="ARBA" id="ARBA00007787"/>
    </source>
</evidence>
<dbReference type="KEGG" id="ave:Arcve_1664"/>
<dbReference type="AlphaFoldDB" id="F2KQ61"/>
<gene>
    <name evidence="4" type="ordered locus">Arcve_1664</name>
</gene>
<name>F2KQ61_ARCVS</name>
<dbReference type="InterPro" id="IPR011767">
    <property type="entry name" value="GLR_AS"/>
</dbReference>
<dbReference type="InterPro" id="IPR016024">
    <property type="entry name" value="ARM-type_fold"/>
</dbReference>
<dbReference type="Gene3D" id="1.25.10.10">
    <property type="entry name" value="Leucine-rich Repeat Variant"/>
    <property type="match status" value="1"/>
</dbReference>
<comment type="similarity">
    <text evidence="1">Belongs to the glutaredoxin family.</text>
</comment>
<organism evidence="4 5">
    <name type="scientific">Archaeoglobus veneficus (strain DSM 11195 / SNP6)</name>
    <dbReference type="NCBI Taxonomy" id="693661"/>
    <lineage>
        <taxon>Archaea</taxon>
        <taxon>Methanobacteriati</taxon>
        <taxon>Methanobacteriota</taxon>
        <taxon>Archaeoglobi</taxon>
        <taxon>Archaeoglobales</taxon>
        <taxon>Archaeoglobaceae</taxon>
        <taxon>Archaeoglobus</taxon>
    </lineage>
</organism>
<keyword evidence="2" id="KW-0813">Transport</keyword>
<dbReference type="SUPFAM" id="SSF48371">
    <property type="entry name" value="ARM repeat"/>
    <property type="match status" value="1"/>
</dbReference>
<dbReference type="RefSeq" id="WP_013684320.1">
    <property type="nucleotide sequence ID" value="NC_015320.1"/>
</dbReference>
<dbReference type="InterPro" id="IPR012336">
    <property type="entry name" value="Thioredoxin-like_fold"/>
</dbReference>
<reference evidence="4 5" key="1">
    <citation type="submission" date="2011-03" db="EMBL/GenBank/DDBJ databases">
        <title>The complete genome of Archaeoglobus veneficus SNP6.</title>
        <authorList>
            <consortium name="US DOE Joint Genome Institute (JGI-PGF)"/>
            <person name="Lucas S."/>
            <person name="Copeland A."/>
            <person name="Lapidus A."/>
            <person name="Bruce D."/>
            <person name="Goodwin L."/>
            <person name="Pitluck S."/>
            <person name="Kyrpides N."/>
            <person name="Mavromatis K."/>
            <person name="Pagani I."/>
            <person name="Ivanova N."/>
            <person name="Mikhailova N."/>
            <person name="Lu M."/>
            <person name="Detter J.C."/>
            <person name="Tapia R."/>
            <person name="Han C."/>
            <person name="Land M."/>
            <person name="Hauser L."/>
            <person name="Markowitz V."/>
            <person name="Cheng J.-F."/>
            <person name="Hugenholtz P."/>
            <person name="Woyke T."/>
            <person name="Wu D."/>
            <person name="Spring S."/>
            <person name="Brambilla E."/>
            <person name="Klenk H.-P."/>
            <person name="Eisen J.A."/>
        </authorList>
    </citation>
    <scope>NUCLEOTIDE SEQUENCE [LARGE SCALE GENOMIC DNA]</scope>
    <source>
        <strain>SNP6</strain>
    </source>
</reference>
<keyword evidence="2" id="KW-0249">Electron transport</keyword>
<dbReference type="PANTHER" id="PTHR37170">
    <property type="entry name" value="GLUTAREDOXIN-RELATED"/>
    <property type="match status" value="1"/>
</dbReference>
<evidence type="ECO:0000259" key="3">
    <source>
        <dbReference type="PROSITE" id="PS51352"/>
    </source>
</evidence>
<dbReference type="OrthoDB" id="35385at2157"/>
<dbReference type="EMBL" id="CP002588">
    <property type="protein sequence ID" value="AEA47664.1"/>
    <property type="molecule type" value="Genomic_DNA"/>
</dbReference>
<dbReference type="Gene3D" id="3.40.30.80">
    <property type="match status" value="1"/>
</dbReference>
<dbReference type="InterPro" id="IPR036249">
    <property type="entry name" value="Thioredoxin-like_sf"/>
</dbReference>
<dbReference type="STRING" id="693661.Arcve_1664"/>
<evidence type="ECO:0000256" key="2">
    <source>
        <dbReference type="ARBA" id="ARBA00022982"/>
    </source>
</evidence>
<dbReference type="eggNOG" id="arCOG01218">
    <property type="taxonomic scope" value="Archaea"/>
</dbReference>
<dbReference type="Proteomes" id="UP000008136">
    <property type="component" value="Chromosome"/>
</dbReference>
<dbReference type="SUPFAM" id="SSF52833">
    <property type="entry name" value="Thioredoxin-like"/>
    <property type="match status" value="1"/>
</dbReference>
<dbReference type="PROSITE" id="PS00195">
    <property type="entry name" value="GLUTAREDOXIN_1"/>
    <property type="match status" value="1"/>
</dbReference>
<dbReference type="HOGENOM" id="CLU_881672_0_0_2"/>
<proteinExistence type="inferred from homology"/>